<dbReference type="FunFam" id="3.10.120.10:FF:000001">
    <property type="entry name" value="Cytochrome b5 reductase 4"/>
    <property type="match status" value="1"/>
</dbReference>
<dbReference type="SUPFAM" id="SSF55856">
    <property type="entry name" value="Cytochrome b5-like heme/steroid binding domain"/>
    <property type="match status" value="1"/>
</dbReference>
<accession>A0AAJ0CCK8</accession>
<feature type="compositionally biased region" description="Pro residues" evidence="4">
    <location>
        <begin position="143"/>
        <end position="158"/>
    </location>
</feature>
<evidence type="ECO:0000313" key="7">
    <source>
        <dbReference type="Proteomes" id="UP001251528"/>
    </source>
</evidence>
<evidence type="ECO:0000313" key="6">
    <source>
        <dbReference type="EMBL" id="KAK2590491.1"/>
    </source>
</evidence>
<feature type="compositionally biased region" description="Pro residues" evidence="4">
    <location>
        <begin position="100"/>
        <end position="109"/>
    </location>
</feature>
<dbReference type="InterPro" id="IPR001199">
    <property type="entry name" value="Cyt_B5-like_heme/steroid-bd"/>
</dbReference>
<dbReference type="Pfam" id="PF00173">
    <property type="entry name" value="Cyt-b5"/>
    <property type="match status" value="1"/>
</dbReference>
<dbReference type="InterPro" id="IPR051872">
    <property type="entry name" value="Cytochrome_b5/Flavoprotein_Rdt"/>
</dbReference>
<evidence type="ECO:0000256" key="4">
    <source>
        <dbReference type="SAM" id="MobiDB-lite"/>
    </source>
</evidence>
<dbReference type="AlphaFoldDB" id="A0AAJ0CCK8"/>
<dbReference type="GO" id="GO:0046872">
    <property type="term" value="F:metal ion binding"/>
    <property type="evidence" value="ECO:0007669"/>
    <property type="project" value="UniProtKB-KW"/>
</dbReference>
<feature type="compositionally biased region" description="Polar residues" evidence="4">
    <location>
        <begin position="207"/>
        <end position="218"/>
    </location>
</feature>
<reference evidence="6" key="1">
    <citation type="submission" date="2023-06" db="EMBL/GenBank/DDBJ databases">
        <title>Conoideocrella luteorostrata (Hypocreales: Clavicipitaceae), a potential biocontrol fungus for elongate hemlock scale in United States Christmas tree production areas.</title>
        <authorList>
            <person name="Barrett H."/>
            <person name="Lovett B."/>
            <person name="Macias A.M."/>
            <person name="Stajich J.E."/>
            <person name="Kasson M.T."/>
        </authorList>
    </citation>
    <scope>NUCLEOTIDE SEQUENCE</scope>
    <source>
        <strain evidence="6">ARSEF 14590</strain>
    </source>
</reference>
<evidence type="ECO:0000256" key="1">
    <source>
        <dbReference type="ARBA" id="ARBA00022617"/>
    </source>
</evidence>
<dbReference type="Proteomes" id="UP001251528">
    <property type="component" value="Unassembled WGS sequence"/>
</dbReference>
<dbReference type="InterPro" id="IPR036400">
    <property type="entry name" value="Cyt_B5-like_heme/steroid_sf"/>
</dbReference>
<sequence length="341" mass="36729">MGLLGISLIVASVVYVIIRPPNWLAQRLFPWREFGGAFTDGLSEREKTQRSDDGRNNEHVAPRIQEKGASKKGTSTLSNGFAKSMTTPSELKNRADASAMPPPPPPTVQPPKIEEPDSPTTPKAIAATPPQDIPSFSLSADLPPLPKPSSSMMPPPLPMSRQQPPAGRLPTLPQFPALNSAQRARGPAPDRGPKNLSAGGLAPPPTHSSKPQKPSRQVTLEPGHSPLDWARISGPSSDLRGVASSKYLQVTPSMLKKQTGRKGKDAWMALNGKVYNITPYAKFHPGGIPELMRGAAKDGTKLFGEVHPWVNYETMLFACLIGVLVPEPQGEAQESEMEKMD</sequence>
<dbReference type="SMART" id="SM01117">
    <property type="entry name" value="Cyt-b5"/>
    <property type="match status" value="1"/>
</dbReference>
<organism evidence="6 7">
    <name type="scientific">Conoideocrella luteorostrata</name>
    <dbReference type="NCBI Taxonomy" id="1105319"/>
    <lineage>
        <taxon>Eukaryota</taxon>
        <taxon>Fungi</taxon>
        <taxon>Dikarya</taxon>
        <taxon>Ascomycota</taxon>
        <taxon>Pezizomycotina</taxon>
        <taxon>Sordariomycetes</taxon>
        <taxon>Hypocreomycetidae</taxon>
        <taxon>Hypocreales</taxon>
        <taxon>Clavicipitaceae</taxon>
        <taxon>Conoideocrella</taxon>
    </lineage>
</organism>
<feature type="compositionally biased region" description="Basic and acidic residues" evidence="4">
    <location>
        <begin position="44"/>
        <end position="69"/>
    </location>
</feature>
<keyword evidence="2" id="KW-0479">Metal-binding</keyword>
<keyword evidence="3" id="KW-0408">Iron</keyword>
<dbReference type="PROSITE" id="PS50255">
    <property type="entry name" value="CYTOCHROME_B5_2"/>
    <property type="match status" value="1"/>
</dbReference>
<gene>
    <name evidence="6" type="ORF">QQS21_011824</name>
</gene>
<name>A0AAJ0CCK8_9HYPO</name>
<feature type="region of interest" description="Disordered" evidence="4">
    <location>
        <begin position="44"/>
        <end position="234"/>
    </location>
</feature>
<feature type="compositionally biased region" description="Low complexity" evidence="4">
    <location>
        <begin position="120"/>
        <end position="130"/>
    </location>
</feature>
<keyword evidence="7" id="KW-1185">Reference proteome</keyword>
<dbReference type="PANTHER" id="PTHR46237:SF1">
    <property type="entry name" value="CYTOCHROME B5 REDUCTASE 4"/>
    <property type="match status" value="1"/>
</dbReference>
<protein>
    <recommendedName>
        <fullName evidence="5">Cytochrome b5 heme-binding domain-containing protein</fullName>
    </recommendedName>
</protein>
<evidence type="ECO:0000256" key="3">
    <source>
        <dbReference type="ARBA" id="ARBA00023004"/>
    </source>
</evidence>
<keyword evidence="1" id="KW-0349">Heme</keyword>
<dbReference type="Gene3D" id="3.10.120.10">
    <property type="entry name" value="Cytochrome b5-like heme/steroid binding domain"/>
    <property type="match status" value="1"/>
</dbReference>
<dbReference type="GO" id="GO:0004128">
    <property type="term" value="F:cytochrome-b5 reductase activity, acting on NAD(P)H"/>
    <property type="evidence" value="ECO:0007669"/>
    <property type="project" value="TreeGrafter"/>
</dbReference>
<evidence type="ECO:0000256" key="2">
    <source>
        <dbReference type="ARBA" id="ARBA00022723"/>
    </source>
</evidence>
<comment type="caution">
    <text evidence="6">The sequence shown here is derived from an EMBL/GenBank/DDBJ whole genome shotgun (WGS) entry which is preliminary data.</text>
</comment>
<dbReference type="PANTHER" id="PTHR46237">
    <property type="entry name" value="CYTOCHROME B5 REDUCTASE 4 FAMILY MEMBER"/>
    <property type="match status" value="1"/>
</dbReference>
<feature type="domain" description="Cytochrome b5 heme-binding" evidence="5">
    <location>
        <begin position="247"/>
        <end position="325"/>
    </location>
</feature>
<feature type="compositionally biased region" description="Polar residues" evidence="4">
    <location>
        <begin position="72"/>
        <end position="90"/>
    </location>
</feature>
<evidence type="ECO:0000259" key="5">
    <source>
        <dbReference type="PROSITE" id="PS50255"/>
    </source>
</evidence>
<proteinExistence type="predicted"/>
<dbReference type="EMBL" id="JASWJB010000431">
    <property type="protein sequence ID" value="KAK2590491.1"/>
    <property type="molecule type" value="Genomic_DNA"/>
</dbReference>
<dbReference type="GO" id="GO:0020037">
    <property type="term" value="F:heme binding"/>
    <property type="evidence" value="ECO:0007669"/>
    <property type="project" value="TreeGrafter"/>
</dbReference>
<dbReference type="GO" id="GO:0005737">
    <property type="term" value="C:cytoplasm"/>
    <property type="evidence" value="ECO:0007669"/>
    <property type="project" value="TreeGrafter"/>
</dbReference>